<evidence type="ECO:0000259" key="1">
    <source>
        <dbReference type="Pfam" id="PF00646"/>
    </source>
</evidence>
<dbReference type="Proteomes" id="UP001412067">
    <property type="component" value="Unassembled WGS sequence"/>
</dbReference>
<dbReference type="PANTHER" id="PTHR46301:SF77">
    <property type="entry name" value="F-BOX ONLY PROTEIN 6"/>
    <property type="match status" value="1"/>
</dbReference>
<dbReference type="InterPro" id="IPR001810">
    <property type="entry name" value="F-box_dom"/>
</dbReference>
<protein>
    <recommendedName>
        <fullName evidence="1">F-box domain-containing protein</fullName>
    </recommendedName>
</protein>
<dbReference type="PANTHER" id="PTHR46301">
    <property type="entry name" value="F-BOX/KELCH-REPEAT PROTEIN"/>
    <property type="match status" value="1"/>
</dbReference>
<comment type="caution">
    <text evidence="2">The sequence shown here is derived from an EMBL/GenBank/DDBJ whole genome shotgun (WGS) entry which is preliminary data.</text>
</comment>
<dbReference type="SUPFAM" id="SSF117281">
    <property type="entry name" value="Kelch motif"/>
    <property type="match status" value="1"/>
</dbReference>
<evidence type="ECO:0000313" key="2">
    <source>
        <dbReference type="EMBL" id="KAK8949917.1"/>
    </source>
</evidence>
<reference evidence="2 3" key="1">
    <citation type="journal article" date="2022" name="Nat. Plants">
        <title>Genomes of leafy and leafless Platanthera orchids illuminate the evolution of mycoheterotrophy.</title>
        <authorList>
            <person name="Li M.H."/>
            <person name="Liu K.W."/>
            <person name="Li Z."/>
            <person name="Lu H.C."/>
            <person name="Ye Q.L."/>
            <person name="Zhang D."/>
            <person name="Wang J.Y."/>
            <person name="Li Y.F."/>
            <person name="Zhong Z.M."/>
            <person name="Liu X."/>
            <person name="Yu X."/>
            <person name="Liu D.K."/>
            <person name="Tu X.D."/>
            <person name="Liu B."/>
            <person name="Hao Y."/>
            <person name="Liao X.Y."/>
            <person name="Jiang Y.T."/>
            <person name="Sun W.H."/>
            <person name="Chen J."/>
            <person name="Chen Y.Q."/>
            <person name="Ai Y."/>
            <person name="Zhai J.W."/>
            <person name="Wu S.S."/>
            <person name="Zhou Z."/>
            <person name="Hsiao Y.Y."/>
            <person name="Wu W.L."/>
            <person name="Chen Y.Y."/>
            <person name="Lin Y.F."/>
            <person name="Hsu J.L."/>
            <person name="Li C.Y."/>
            <person name="Wang Z.W."/>
            <person name="Zhao X."/>
            <person name="Zhong W.Y."/>
            <person name="Ma X.K."/>
            <person name="Ma L."/>
            <person name="Huang J."/>
            <person name="Chen G.Z."/>
            <person name="Huang M.Z."/>
            <person name="Huang L."/>
            <person name="Peng D.H."/>
            <person name="Luo Y.B."/>
            <person name="Zou S.Q."/>
            <person name="Chen S.P."/>
            <person name="Lan S."/>
            <person name="Tsai W.C."/>
            <person name="Van de Peer Y."/>
            <person name="Liu Z.J."/>
        </authorList>
    </citation>
    <scope>NUCLEOTIDE SEQUENCE [LARGE SCALE GENOMIC DNA]</scope>
    <source>
        <strain evidence="2">Lor288</strain>
    </source>
</reference>
<keyword evidence="3" id="KW-1185">Reference proteome</keyword>
<accession>A0ABR2LUM7</accession>
<dbReference type="SUPFAM" id="SSF81383">
    <property type="entry name" value="F-box domain"/>
    <property type="match status" value="1"/>
</dbReference>
<dbReference type="Gene3D" id="2.120.10.80">
    <property type="entry name" value="Kelch-type beta propeller"/>
    <property type="match status" value="1"/>
</dbReference>
<gene>
    <name evidence="2" type="ORF">KSP40_PGU007206</name>
</gene>
<dbReference type="InterPro" id="IPR015915">
    <property type="entry name" value="Kelch-typ_b-propeller"/>
</dbReference>
<dbReference type="EMBL" id="JBBWWR010000015">
    <property type="protein sequence ID" value="KAK8949917.1"/>
    <property type="molecule type" value="Genomic_DNA"/>
</dbReference>
<proteinExistence type="predicted"/>
<organism evidence="2 3">
    <name type="scientific">Platanthera guangdongensis</name>
    <dbReference type="NCBI Taxonomy" id="2320717"/>
    <lineage>
        <taxon>Eukaryota</taxon>
        <taxon>Viridiplantae</taxon>
        <taxon>Streptophyta</taxon>
        <taxon>Embryophyta</taxon>
        <taxon>Tracheophyta</taxon>
        <taxon>Spermatophyta</taxon>
        <taxon>Magnoliopsida</taxon>
        <taxon>Liliopsida</taxon>
        <taxon>Asparagales</taxon>
        <taxon>Orchidaceae</taxon>
        <taxon>Orchidoideae</taxon>
        <taxon>Orchideae</taxon>
        <taxon>Orchidinae</taxon>
        <taxon>Platanthera</taxon>
    </lineage>
</organism>
<evidence type="ECO:0000313" key="3">
    <source>
        <dbReference type="Proteomes" id="UP001412067"/>
    </source>
</evidence>
<dbReference type="Pfam" id="PF00646">
    <property type="entry name" value="F-box"/>
    <property type="match status" value="1"/>
</dbReference>
<feature type="domain" description="F-box" evidence="1">
    <location>
        <begin position="15"/>
        <end position="41"/>
    </location>
</feature>
<sequence>MAAEKRDCQLDGDDLDSVLSHVPTADLLQVTCVSRSWRRSVVATINRRHHRPWLLIHLLNTRRRAGVSAAYDPDTGSWRTLQQPHVTPSPHITFPFLSLALPLQPLASTWPNLPLPRVHRRDAVVSLVGSHLVLAGGVCDLGERTCEVESLSLHPAGSNWKNCRPMPESLRVSAAATWLSVAASDSRMYVMERGAADAGRLAWYEPAADRWGAVRPVRFGGRALHISAIGMAPASSAAGEDRLFVVGLVENGMLEIWEVEPESLDGRRIGSLPAEVAERIAGEGAESSSAVGFSNLGSFGFLYNLNGRGKILACDLGVGKWSWEEIGRPPMLEEDPTARVVFGCARPTLGHLKEVYR</sequence>
<name>A0ABR2LUM7_9ASPA</name>
<dbReference type="InterPro" id="IPR036047">
    <property type="entry name" value="F-box-like_dom_sf"/>
</dbReference>